<gene>
    <name evidence="1" type="ORF">EYF80_014171</name>
</gene>
<name>A0A4Z2ID22_9TELE</name>
<reference evidence="1 2" key="1">
    <citation type="submission" date="2019-03" db="EMBL/GenBank/DDBJ databases">
        <title>First draft genome of Liparis tanakae, snailfish: a comprehensive survey of snailfish specific genes.</title>
        <authorList>
            <person name="Kim W."/>
            <person name="Song I."/>
            <person name="Jeong J.-H."/>
            <person name="Kim D."/>
            <person name="Kim S."/>
            <person name="Ryu S."/>
            <person name="Song J.Y."/>
            <person name="Lee S.K."/>
        </authorList>
    </citation>
    <scope>NUCLEOTIDE SEQUENCE [LARGE SCALE GENOMIC DNA]</scope>
    <source>
        <tissue evidence="1">Muscle</tissue>
    </source>
</reference>
<evidence type="ECO:0000313" key="1">
    <source>
        <dbReference type="EMBL" id="TNN75621.1"/>
    </source>
</evidence>
<evidence type="ECO:0000313" key="2">
    <source>
        <dbReference type="Proteomes" id="UP000314294"/>
    </source>
</evidence>
<comment type="caution">
    <text evidence="1">The sequence shown here is derived from an EMBL/GenBank/DDBJ whole genome shotgun (WGS) entry which is preliminary data.</text>
</comment>
<accession>A0A4Z2ID22</accession>
<protein>
    <submittedName>
        <fullName evidence="1">Uncharacterized protein</fullName>
    </submittedName>
</protein>
<sequence>MKPAHLERHFKTKHAIMLALQSELQSLKDLTPANEEEYALELPKSVIRKTAAETTQNQLQGHYLAAHLLEFRRSTNNGNWVRTVTRTAVRL</sequence>
<keyword evidence="2" id="KW-1185">Reference proteome</keyword>
<dbReference type="AlphaFoldDB" id="A0A4Z2ID22"/>
<organism evidence="1 2">
    <name type="scientific">Liparis tanakae</name>
    <name type="common">Tanaka's snailfish</name>
    <dbReference type="NCBI Taxonomy" id="230148"/>
    <lineage>
        <taxon>Eukaryota</taxon>
        <taxon>Metazoa</taxon>
        <taxon>Chordata</taxon>
        <taxon>Craniata</taxon>
        <taxon>Vertebrata</taxon>
        <taxon>Euteleostomi</taxon>
        <taxon>Actinopterygii</taxon>
        <taxon>Neopterygii</taxon>
        <taxon>Teleostei</taxon>
        <taxon>Neoteleostei</taxon>
        <taxon>Acanthomorphata</taxon>
        <taxon>Eupercaria</taxon>
        <taxon>Perciformes</taxon>
        <taxon>Cottioidei</taxon>
        <taxon>Cottales</taxon>
        <taxon>Liparidae</taxon>
        <taxon>Liparis</taxon>
    </lineage>
</organism>
<dbReference type="EMBL" id="SRLO01000101">
    <property type="protein sequence ID" value="TNN75621.1"/>
    <property type="molecule type" value="Genomic_DNA"/>
</dbReference>
<dbReference type="Proteomes" id="UP000314294">
    <property type="component" value="Unassembled WGS sequence"/>
</dbReference>
<proteinExistence type="predicted"/>